<sequence>MTQGYALCVLDYDFHILDNGFLVHKPGIKVLKKDPKRAMLAAKTNQLIKKIIYPELQVMYGTRKGCAYKANDAAGNDSTNGGGSNGASDGGGGGVRGGGNTRGIIGRRSRTMISSSFGSAAGWSALTLMSGAPAGPHRAHVGSRRKVGKPKGYIRRRRRRR</sequence>
<evidence type="ECO:0000313" key="3">
    <source>
        <dbReference type="Proteomes" id="UP000075901"/>
    </source>
</evidence>
<dbReference type="PANTHER" id="PTHR47412">
    <property type="entry name" value="FI01434P-RELATED"/>
    <property type="match status" value="1"/>
</dbReference>
<dbReference type="AlphaFoldDB" id="A0A182SBS3"/>
<feature type="region of interest" description="Disordered" evidence="1">
    <location>
        <begin position="76"/>
        <end position="106"/>
    </location>
</feature>
<feature type="compositionally biased region" description="Gly residues" evidence="1">
    <location>
        <begin position="80"/>
        <end position="101"/>
    </location>
</feature>
<feature type="region of interest" description="Disordered" evidence="1">
    <location>
        <begin position="131"/>
        <end position="161"/>
    </location>
</feature>
<proteinExistence type="predicted"/>
<evidence type="ECO:0000256" key="1">
    <source>
        <dbReference type="SAM" id="MobiDB-lite"/>
    </source>
</evidence>
<feature type="compositionally biased region" description="Basic residues" evidence="1">
    <location>
        <begin position="137"/>
        <end position="161"/>
    </location>
</feature>
<dbReference type="PANTHER" id="PTHR47412:SF1">
    <property type="entry name" value="FI01434P-RELATED"/>
    <property type="match status" value="1"/>
</dbReference>
<reference evidence="3" key="1">
    <citation type="submission" date="2013-09" db="EMBL/GenBank/DDBJ databases">
        <title>The Genome Sequence of Anopheles maculatus species B.</title>
        <authorList>
            <consortium name="The Broad Institute Genomics Platform"/>
            <person name="Neafsey D.E."/>
            <person name="Besansky N."/>
            <person name="Howell P."/>
            <person name="Walton C."/>
            <person name="Young S.K."/>
            <person name="Zeng Q."/>
            <person name="Gargeya S."/>
            <person name="Fitzgerald M."/>
            <person name="Haas B."/>
            <person name="Abouelleil A."/>
            <person name="Allen A.W."/>
            <person name="Alvarado L."/>
            <person name="Arachchi H.M."/>
            <person name="Berlin A.M."/>
            <person name="Chapman S.B."/>
            <person name="Gainer-Dewar J."/>
            <person name="Goldberg J."/>
            <person name="Griggs A."/>
            <person name="Gujja S."/>
            <person name="Hansen M."/>
            <person name="Howarth C."/>
            <person name="Imamovic A."/>
            <person name="Ireland A."/>
            <person name="Larimer J."/>
            <person name="McCowan C."/>
            <person name="Murphy C."/>
            <person name="Pearson M."/>
            <person name="Poon T.W."/>
            <person name="Priest M."/>
            <person name="Roberts A."/>
            <person name="Saif S."/>
            <person name="Shea T."/>
            <person name="Sisk P."/>
            <person name="Sykes S."/>
            <person name="Wortman J."/>
            <person name="Nusbaum C."/>
            <person name="Birren B."/>
        </authorList>
    </citation>
    <scope>NUCLEOTIDE SEQUENCE [LARGE SCALE GENOMIC DNA]</scope>
    <source>
        <strain evidence="3">maculatus3</strain>
    </source>
</reference>
<organism evidence="2 3">
    <name type="scientific">Anopheles maculatus</name>
    <dbReference type="NCBI Taxonomy" id="74869"/>
    <lineage>
        <taxon>Eukaryota</taxon>
        <taxon>Metazoa</taxon>
        <taxon>Ecdysozoa</taxon>
        <taxon>Arthropoda</taxon>
        <taxon>Hexapoda</taxon>
        <taxon>Insecta</taxon>
        <taxon>Pterygota</taxon>
        <taxon>Neoptera</taxon>
        <taxon>Endopterygota</taxon>
        <taxon>Diptera</taxon>
        <taxon>Nematocera</taxon>
        <taxon>Culicoidea</taxon>
        <taxon>Culicidae</taxon>
        <taxon>Anophelinae</taxon>
        <taxon>Anopheles</taxon>
        <taxon>Anopheles maculatus group</taxon>
    </lineage>
</organism>
<evidence type="ECO:0000313" key="2">
    <source>
        <dbReference type="EnsemblMetazoa" id="AMAM003609-PA"/>
    </source>
</evidence>
<accession>A0A182SBS3</accession>
<keyword evidence="3" id="KW-1185">Reference proteome</keyword>
<reference evidence="2" key="2">
    <citation type="submission" date="2020-05" db="UniProtKB">
        <authorList>
            <consortium name="EnsemblMetazoa"/>
        </authorList>
    </citation>
    <scope>IDENTIFICATION</scope>
    <source>
        <strain evidence="2">maculatus3</strain>
    </source>
</reference>
<dbReference type="VEuPathDB" id="VectorBase:AMAM003609"/>
<dbReference type="EnsemblMetazoa" id="AMAM003609-RA">
    <property type="protein sequence ID" value="AMAM003609-PA"/>
    <property type="gene ID" value="AMAM003609"/>
</dbReference>
<protein>
    <submittedName>
        <fullName evidence="2">Uncharacterized protein</fullName>
    </submittedName>
</protein>
<dbReference type="Pfam" id="PF13896">
    <property type="entry name" value="Glyco_transf_49"/>
    <property type="match status" value="1"/>
</dbReference>
<name>A0A182SBS3_9DIPT</name>
<dbReference type="Proteomes" id="UP000075901">
    <property type="component" value="Unassembled WGS sequence"/>
</dbReference>